<accession>A0A292II72</accession>
<dbReference type="InterPro" id="IPR035233">
    <property type="entry name" value="DUF5443"/>
</dbReference>
<gene>
    <name evidence="1" type="ORF">MAMA39_05160</name>
</gene>
<protein>
    <submittedName>
        <fullName evidence="1">Uncharacterized protein</fullName>
    </submittedName>
</protein>
<name>A0A292II72_9MOLU</name>
<dbReference type="KEGG" id="mamp:MAMA39_05160"/>
<evidence type="ECO:0000313" key="1">
    <source>
        <dbReference type="EMBL" id="CDN40634.1"/>
    </source>
</evidence>
<dbReference type="Pfam" id="PF17518">
    <property type="entry name" value="DUF5443"/>
    <property type="match status" value="1"/>
</dbReference>
<organism evidence="1 2">
    <name type="scientific">Mycoplasma amphoriforme A39</name>
    <dbReference type="NCBI Taxonomy" id="572419"/>
    <lineage>
        <taxon>Bacteria</taxon>
        <taxon>Bacillati</taxon>
        <taxon>Mycoplasmatota</taxon>
        <taxon>Mollicutes</taxon>
        <taxon>Mycoplasmataceae</taxon>
        <taxon>Mycoplasma</taxon>
    </lineage>
</organism>
<dbReference type="Proteomes" id="UP000261764">
    <property type="component" value="Chromosome I"/>
</dbReference>
<sequence>MWKLNPIDSNVGEKNQYFAAQIHAVSVTTTSTTIVFRIELLVNSKSILPNNIFLATVELPEFKQNNIPLKSKGFSNDKPEWTPYEINFAISKKNVSFGNDNLANLILPLKITFNPNLKLLESIQNYLEPLALKTWLDDLYRIDLSTQVRLDSFLQLNNHQGKTELYSQLPTHDNSGKQFTLTWSMNYYDHMKQLDQIIDLIKINSTMAMTITNFSFYFYYHVQDVDQYRTLKVEDNDWKKVEANSTFALRNPVKLLYDENKKVLFKEVVNGHDLFLPNGGQGYYELIFKTQVGNTFYNIKATNTFNYIRAFNDPKHLDFFNFEYQMINSLSGFVKV</sequence>
<keyword evidence="2" id="KW-1185">Reference proteome</keyword>
<proteinExistence type="predicted"/>
<dbReference type="EMBL" id="HG937516">
    <property type="protein sequence ID" value="CDN40634.1"/>
    <property type="molecule type" value="Genomic_DNA"/>
</dbReference>
<reference evidence="1 2" key="1">
    <citation type="journal article" date="2015" name="Clin. Infect. Dis.">
        <title>Genomic Investigations unmask Mycoplasma amphoriforme, a new respiratory pathogen.</title>
        <authorList>
            <person name="Gillespie S.H."/>
            <person name="Ling C.L."/>
            <person name="Oravcova K."/>
            <person name="Pinheiro M."/>
            <person name="Wells L."/>
            <person name="Bryant J.M."/>
            <person name="McHugh T.D."/>
            <person name="Bebear C."/>
            <person name="Webster D."/>
            <person name="Harris S.R."/>
            <person name="Seth-Smith H.M."/>
            <person name="Thomson N.R."/>
        </authorList>
    </citation>
    <scope>NUCLEOTIDE SEQUENCE [LARGE SCALE GENOMIC DNA]</scope>
    <source>
        <strain evidence="1 2">A39</strain>
    </source>
</reference>
<dbReference type="AlphaFoldDB" id="A0A292II72"/>
<evidence type="ECO:0000313" key="2">
    <source>
        <dbReference type="Proteomes" id="UP000261764"/>
    </source>
</evidence>